<dbReference type="InterPro" id="IPR014799">
    <property type="entry name" value="ASD2_dom"/>
</dbReference>
<feature type="non-terminal residue" evidence="7">
    <location>
        <position position="617"/>
    </location>
</feature>
<name>A0A9D3QGR4_MEGAT</name>
<keyword evidence="8" id="KW-1185">Reference proteome</keyword>
<dbReference type="InterPro" id="IPR027685">
    <property type="entry name" value="Shroom_fam"/>
</dbReference>
<evidence type="ECO:0000256" key="1">
    <source>
        <dbReference type="ARBA" id="ARBA00004245"/>
    </source>
</evidence>
<dbReference type="AlphaFoldDB" id="A0A9D3QGR4"/>
<dbReference type="GO" id="GO:0016324">
    <property type="term" value="C:apical plasma membrane"/>
    <property type="evidence" value="ECO:0007669"/>
    <property type="project" value="TreeGrafter"/>
</dbReference>
<dbReference type="Proteomes" id="UP001046870">
    <property type="component" value="Chromosome 3"/>
</dbReference>
<dbReference type="Gene3D" id="6.10.250.3120">
    <property type="match status" value="1"/>
</dbReference>
<feature type="domain" description="ASD2" evidence="6">
    <location>
        <begin position="325"/>
        <end position="605"/>
    </location>
</feature>
<dbReference type="PROSITE" id="PS51307">
    <property type="entry name" value="ASD2"/>
    <property type="match status" value="1"/>
</dbReference>
<feature type="compositionally biased region" description="Basic and acidic residues" evidence="5">
    <location>
        <begin position="274"/>
        <end position="283"/>
    </location>
</feature>
<comment type="similarity">
    <text evidence="2">Belongs to the shroom family.</text>
</comment>
<sequence>QLCCSGDFLPAEGAVPPDHESQLGDSVVCERLSECCVEEDAAWWPGQKPSLSESGVPLGLQRLRRYAAQFQVPAVSGAQESSNAARRKRQPPPRPPPPKWEQFHRRRASYHNLLSSTPSPSPETRGGASPSHPPDHLQVTRQRSYSLPLREGVPPSPALSHRVFRPVTPRERETPPQHVGLSHAPASPEPCARPAVSWTAPDAGRPHILKPRVEWQGGPVCDGQGSVGVPGIANGSARERLSPQSYFTITCEQQEEEELHDQVSNKGPEQWSATREEEDRPFETDIDLYQDRKMDSSPRVQTQCSTRSGTVLETDLDSLPEAQAPPPAVWVAHHCPLLDVDLEGDAGCNTRADLMEELFPQRSEEEDGRETWRGRQSLLELSRDTLQRDSRWGFSATQGPGFTCSKALVPSCVRDLPRRHEEDEDDELSYKKQLMESLRRKLAVLREAQRGLQEDIRANAHLGEEVEALVLAVCKPSEVDKFRMFIGDLDKVVSLLLSLSGRLLRVENALDSLDGDGAHHQRLPLLEKKQQLLGQLNEAQSLKEHVDGRQQAVSRVLSRCLTPDQLRDYNHYVKMKAALLVEQRQLEDKIRLGEEQLRALRESLGLGNGVPAGMGYY</sequence>
<dbReference type="PANTHER" id="PTHR15012:SF35">
    <property type="entry name" value="PROTEIN SHROOM4"/>
    <property type="match status" value="1"/>
</dbReference>
<dbReference type="Pfam" id="PF08687">
    <property type="entry name" value="ASD2"/>
    <property type="match status" value="1"/>
</dbReference>
<dbReference type="GO" id="GO:0030864">
    <property type="term" value="C:cortical actin cytoskeleton"/>
    <property type="evidence" value="ECO:0007669"/>
    <property type="project" value="TreeGrafter"/>
</dbReference>
<evidence type="ECO:0000256" key="3">
    <source>
        <dbReference type="ARBA" id="ARBA00022490"/>
    </source>
</evidence>
<dbReference type="EMBL" id="JAFDVH010000003">
    <property type="protein sequence ID" value="KAG7484966.1"/>
    <property type="molecule type" value="Genomic_DNA"/>
</dbReference>
<keyword evidence="4" id="KW-0206">Cytoskeleton</keyword>
<feature type="region of interest" description="Disordered" evidence="5">
    <location>
        <begin position="74"/>
        <end position="194"/>
    </location>
</feature>
<dbReference type="GO" id="GO:0005912">
    <property type="term" value="C:adherens junction"/>
    <property type="evidence" value="ECO:0007669"/>
    <property type="project" value="TreeGrafter"/>
</dbReference>
<feature type="compositionally biased region" description="Polar residues" evidence="5">
    <location>
        <begin position="262"/>
        <end position="273"/>
    </location>
</feature>
<reference evidence="7" key="1">
    <citation type="submission" date="2021-01" db="EMBL/GenBank/DDBJ databases">
        <authorList>
            <person name="Zahm M."/>
            <person name="Roques C."/>
            <person name="Cabau C."/>
            <person name="Klopp C."/>
            <person name="Donnadieu C."/>
            <person name="Jouanno E."/>
            <person name="Lampietro C."/>
            <person name="Louis A."/>
            <person name="Herpin A."/>
            <person name="Echchiki A."/>
            <person name="Berthelot C."/>
            <person name="Parey E."/>
            <person name="Roest-Crollius H."/>
            <person name="Braasch I."/>
            <person name="Postlethwait J."/>
            <person name="Bobe J."/>
            <person name="Montfort J."/>
            <person name="Bouchez O."/>
            <person name="Begum T."/>
            <person name="Mejri S."/>
            <person name="Adams A."/>
            <person name="Chen W.-J."/>
            <person name="Guiguen Y."/>
        </authorList>
    </citation>
    <scope>NUCLEOTIDE SEQUENCE</scope>
    <source>
        <strain evidence="7">YG-15Mar2019-1</strain>
        <tissue evidence="7">Brain</tissue>
    </source>
</reference>
<gene>
    <name evidence="7" type="ORF">MATL_G00055780</name>
</gene>
<evidence type="ECO:0000256" key="2">
    <source>
        <dbReference type="ARBA" id="ARBA00006469"/>
    </source>
</evidence>
<accession>A0A9D3QGR4</accession>
<feature type="region of interest" description="Disordered" evidence="5">
    <location>
        <begin position="256"/>
        <end position="283"/>
    </location>
</feature>
<comment type="caution">
    <text evidence="7">The sequence shown here is derived from an EMBL/GenBank/DDBJ whole genome shotgun (WGS) entry which is preliminary data.</text>
</comment>
<evidence type="ECO:0000313" key="8">
    <source>
        <dbReference type="Proteomes" id="UP001046870"/>
    </source>
</evidence>
<comment type="subcellular location">
    <subcellularLocation>
        <location evidence="1">Cytoplasm</location>
        <location evidence="1">Cytoskeleton</location>
    </subcellularLocation>
</comment>
<dbReference type="GO" id="GO:0051015">
    <property type="term" value="F:actin filament binding"/>
    <property type="evidence" value="ECO:0007669"/>
    <property type="project" value="InterPro"/>
</dbReference>
<dbReference type="GO" id="GO:0043296">
    <property type="term" value="C:apical junction complex"/>
    <property type="evidence" value="ECO:0007669"/>
    <property type="project" value="TreeGrafter"/>
</dbReference>
<keyword evidence="3" id="KW-0963">Cytoplasm</keyword>
<evidence type="ECO:0000256" key="5">
    <source>
        <dbReference type="SAM" id="MobiDB-lite"/>
    </source>
</evidence>
<evidence type="ECO:0000259" key="6">
    <source>
        <dbReference type="PROSITE" id="PS51307"/>
    </source>
</evidence>
<evidence type="ECO:0000313" key="7">
    <source>
        <dbReference type="EMBL" id="KAG7484966.1"/>
    </source>
</evidence>
<dbReference type="PANTHER" id="PTHR15012">
    <property type="entry name" value="APICAL PROTEIN/SHROOM-RELATED"/>
    <property type="match status" value="1"/>
</dbReference>
<dbReference type="OrthoDB" id="10063560at2759"/>
<evidence type="ECO:0000256" key="4">
    <source>
        <dbReference type="ARBA" id="ARBA00023212"/>
    </source>
</evidence>
<protein>
    <recommendedName>
        <fullName evidence="6">ASD2 domain-containing protein</fullName>
    </recommendedName>
</protein>
<proteinExistence type="inferred from homology"/>
<organism evidence="7 8">
    <name type="scientific">Megalops atlanticus</name>
    <name type="common">Tarpon</name>
    <name type="synonym">Clupea gigantea</name>
    <dbReference type="NCBI Taxonomy" id="7932"/>
    <lineage>
        <taxon>Eukaryota</taxon>
        <taxon>Metazoa</taxon>
        <taxon>Chordata</taxon>
        <taxon>Craniata</taxon>
        <taxon>Vertebrata</taxon>
        <taxon>Euteleostomi</taxon>
        <taxon>Actinopterygii</taxon>
        <taxon>Neopterygii</taxon>
        <taxon>Teleostei</taxon>
        <taxon>Elopiformes</taxon>
        <taxon>Megalopidae</taxon>
        <taxon>Megalops</taxon>
    </lineage>
</organism>
<dbReference type="GO" id="GO:0007015">
    <property type="term" value="P:actin filament organization"/>
    <property type="evidence" value="ECO:0007669"/>
    <property type="project" value="TreeGrafter"/>
</dbReference>